<dbReference type="Proteomes" id="UP000199561">
    <property type="component" value="Unassembled WGS sequence"/>
</dbReference>
<dbReference type="Gene3D" id="3.30.2010.10">
    <property type="entry name" value="Metalloproteases ('zincins'), catalytic domain"/>
    <property type="match status" value="1"/>
</dbReference>
<evidence type="ECO:0000313" key="3">
    <source>
        <dbReference type="Proteomes" id="UP000199561"/>
    </source>
</evidence>
<organism evidence="2 3">
    <name type="scientific">Nitrosomonas nitrosa</name>
    <dbReference type="NCBI Taxonomy" id="52442"/>
    <lineage>
        <taxon>Bacteria</taxon>
        <taxon>Pseudomonadati</taxon>
        <taxon>Pseudomonadota</taxon>
        <taxon>Betaproteobacteria</taxon>
        <taxon>Nitrosomonadales</taxon>
        <taxon>Nitrosomonadaceae</taxon>
        <taxon>Nitrosomonas</taxon>
    </lineage>
</organism>
<dbReference type="STRING" id="52442.SAMN05421880_10931"/>
<sequence>MSPSKIQKSETCNITLVGQEVVYTLIRRNRKTIGLIVNRAGLIVRVPLHATSNSIEQVLRRKAAWVISKLDVWKEKKFIYPVWEQDSQFWLLGEPYRLVMTASNSLQMMPRSEQIHKMEPAPEIQLTPQQIEPFVMAWYREQALVYMRERVIGYASQLGVPMPKLRLSNARTRWGSCSSSGAVCLNWRLIQLPATLVDYVVAHELAHLIEMNHSAAFWEVVEGIYPDYRQARSALKKIG</sequence>
<dbReference type="EMBL" id="FOUF01000009">
    <property type="protein sequence ID" value="SFM19498.1"/>
    <property type="molecule type" value="Genomic_DNA"/>
</dbReference>
<dbReference type="InterPro" id="IPR053136">
    <property type="entry name" value="UTP_pyrophosphatase-like"/>
</dbReference>
<dbReference type="CDD" id="cd07344">
    <property type="entry name" value="M48_yhfN_like"/>
    <property type="match status" value="1"/>
</dbReference>
<reference evidence="2 3" key="1">
    <citation type="submission" date="2016-10" db="EMBL/GenBank/DDBJ databases">
        <authorList>
            <person name="de Groot N.N."/>
        </authorList>
    </citation>
    <scope>NUCLEOTIDE SEQUENCE [LARGE SCALE GENOMIC DNA]</scope>
    <source>
        <strain evidence="2 3">Nm146</strain>
    </source>
</reference>
<dbReference type="InterPro" id="IPR002725">
    <property type="entry name" value="YgjP-like_metallopeptidase"/>
</dbReference>
<feature type="domain" description="YgjP-like metallopeptidase" evidence="1">
    <location>
        <begin position="31"/>
        <end position="237"/>
    </location>
</feature>
<dbReference type="Pfam" id="PF01863">
    <property type="entry name" value="YgjP-like"/>
    <property type="match status" value="1"/>
</dbReference>
<accession>A0A1I4NVD1</accession>
<dbReference type="PANTHER" id="PTHR30399">
    <property type="entry name" value="UNCHARACTERIZED PROTEIN YGJP"/>
    <property type="match status" value="1"/>
</dbReference>
<dbReference type="PANTHER" id="PTHR30399:SF1">
    <property type="entry name" value="UTP PYROPHOSPHATASE"/>
    <property type="match status" value="1"/>
</dbReference>
<dbReference type="RefSeq" id="WP_090667589.1">
    <property type="nucleotide sequence ID" value="NZ_FOUF01000009.1"/>
</dbReference>
<evidence type="ECO:0000259" key="1">
    <source>
        <dbReference type="Pfam" id="PF01863"/>
    </source>
</evidence>
<dbReference type="AlphaFoldDB" id="A0A1I4NVD1"/>
<protein>
    <recommendedName>
        <fullName evidence="1">YgjP-like metallopeptidase domain-containing protein</fullName>
    </recommendedName>
</protein>
<evidence type="ECO:0000313" key="2">
    <source>
        <dbReference type="EMBL" id="SFM19498.1"/>
    </source>
</evidence>
<proteinExistence type="predicted"/>
<gene>
    <name evidence="2" type="ORF">SAMN05421880_10931</name>
</gene>
<keyword evidence="3" id="KW-1185">Reference proteome</keyword>
<name>A0A1I4NVD1_9PROT</name>